<protein>
    <submittedName>
        <fullName evidence="1">422_t:CDS:1</fullName>
    </submittedName>
</protein>
<sequence length="66" mass="7631">IEFSEQLETDLKKYGIKSFDYTQYKEHEIVGRGGCAVVYSAVFDKEKHALKSLNNNLSFDEKALRK</sequence>
<evidence type="ECO:0000313" key="1">
    <source>
        <dbReference type="EMBL" id="CAG8617364.1"/>
    </source>
</evidence>
<feature type="non-terminal residue" evidence="1">
    <location>
        <position position="1"/>
    </location>
</feature>
<evidence type="ECO:0000313" key="2">
    <source>
        <dbReference type="Proteomes" id="UP000789860"/>
    </source>
</evidence>
<name>A0ACA9MVW0_9GLOM</name>
<proteinExistence type="predicted"/>
<reference evidence="1" key="1">
    <citation type="submission" date="2021-06" db="EMBL/GenBank/DDBJ databases">
        <authorList>
            <person name="Kallberg Y."/>
            <person name="Tangrot J."/>
            <person name="Rosling A."/>
        </authorList>
    </citation>
    <scope>NUCLEOTIDE SEQUENCE</scope>
    <source>
        <strain evidence="1">AU212A</strain>
    </source>
</reference>
<gene>
    <name evidence="1" type="ORF">SCALOS_LOCUS7525</name>
</gene>
<dbReference type="Proteomes" id="UP000789860">
    <property type="component" value="Unassembled WGS sequence"/>
</dbReference>
<keyword evidence="2" id="KW-1185">Reference proteome</keyword>
<organism evidence="1 2">
    <name type="scientific">Scutellospora calospora</name>
    <dbReference type="NCBI Taxonomy" id="85575"/>
    <lineage>
        <taxon>Eukaryota</taxon>
        <taxon>Fungi</taxon>
        <taxon>Fungi incertae sedis</taxon>
        <taxon>Mucoromycota</taxon>
        <taxon>Glomeromycotina</taxon>
        <taxon>Glomeromycetes</taxon>
        <taxon>Diversisporales</taxon>
        <taxon>Gigasporaceae</taxon>
        <taxon>Scutellospora</taxon>
    </lineage>
</organism>
<accession>A0ACA9MVW0</accession>
<dbReference type="EMBL" id="CAJVPM010016997">
    <property type="protein sequence ID" value="CAG8617364.1"/>
    <property type="molecule type" value="Genomic_DNA"/>
</dbReference>
<feature type="non-terminal residue" evidence="1">
    <location>
        <position position="66"/>
    </location>
</feature>
<comment type="caution">
    <text evidence="1">The sequence shown here is derived from an EMBL/GenBank/DDBJ whole genome shotgun (WGS) entry which is preliminary data.</text>
</comment>